<feature type="chain" id="PRO_5046673202" evidence="1">
    <location>
        <begin position="22"/>
        <end position="427"/>
    </location>
</feature>
<dbReference type="EMBL" id="JBHRSS010000003">
    <property type="protein sequence ID" value="MFC3104022.1"/>
    <property type="molecule type" value="Genomic_DNA"/>
</dbReference>
<reference evidence="3" key="1">
    <citation type="journal article" date="2019" name="Int. J. Syst. Evol. Microbiol.">
        <title>The Global Catalogue of Microorganisms (GCM) 10K type strain sequencing project: providing services to taxonomists for standard genome sequencing and annotation.</title>
        <authorList>
            <consortium name="The Broad Institute Genomics Platform"/>
            <consortium name="The Broad Institute Genome Sequencing Center for Infectious Disease"/>
            <person name="Wu L."/>
            <person name="Ma J."/>
        </authorList>
    </citation>
    <scope>NUCLEOTIDE SEQUENCE [LARGE SCALE GENOMIC DNA]</scope>
    <source>
        <strain evidence="3">KCTC 52640</strain>
    </source>
</reference>
<evidence type="ECO:0000313" key="3">
    <source>
        <dbReference type="Proteomes" id="UP001595462"/>
    </source>
</evidence>
<dbReference type="GO" id="GO:0016787">
    <property type="term" value="F:hydrolase activity"/>
    <property type="evidence" value="ECO:0007669"/>
    <property type="project" value="UniProtKB-KW"/>
</dbReference>
<dbReference type="Gene3D" id="3.40.50.1820">
    <property type="entry name" value="alpha/beta hydrolase"/>
    <property type="match status" value="1"/>
</dbReference>
<keyword evidence="3" id="KW-1185">Reference proteome</keyword>
<comment type="caution">
    <text evidence="2">The sequence shown here is derived from an EMBL/GenBank/DDBJ whole genome shotgun (WGS) entry which is preliminary data.</text>
</comment>
<evidence type="ECO:0000313" key="2">
    <source>
        <dbReference type="EMBL" id="MFC3104022.1"/>
    </source>
</evidence>
<dbReference type="SUPFAM" id="SSF53474">
    <property type="entry name" value="alpha/beta-Hydrolases"/>
    <property type="match status" value="1"/>
</dbReference>
<evidence type="ECO:0000256" key="1">
    <source>
        <dbReference type="SAM" id="SignalP"/>
    </source>
</evidence>
<gene>
    <name evidence="2" type="ORF">ACFOSU_08970</name>
</gene>
<dbReference type="Proteomes" id="UP001595462">
    <property type="component" value="Unassembled WGS sequence"/>
</dbReference>
<dbReference type="RefSeq" id="WP_380688607.1">
    <property type="nucleotide sequence ID" value="NZ_JBHRSS010000003.1"/>
</dbReference>
<dbReference type="InterPro" id="IPR007428">
    <property type="entry name" value="MlaA"/>
</dbReference>
<name>A0ABV7EQY8_9GAMM</name>
<keyword evidence="1" id="KW-0732">Signal</keyword>
<accession>A0ABV7EQY8</accession>
<sequence length="427" mass="46211">MPRTQGLLVCVLLSVAATVAAAPSDTAPYPIDDGLAATVVGTPADYLADDLPDDLDFSVRTLDPLVDRDTPPTLRYARPLQYLLVTQPDPAPLAFAIAGTGSSALSSKCVLLSRVLYAQGYSVACLPSPTSVTFMLGAAEYPVPGRMSTDVADLYRMMGAIRDDVAEETEITGYALTGWSLGGTEAAFIAHHDAQVGEFNFSRVLMLNPAVDVWASVQRMDTLLADNLDGGINGIPAFVARGLGGLRQIYASGEPLRFNEDFLYQAYLTQDPDRSDIAAIIGLAFRLSLANMAFAADVITHSDVIVPKDVDLGPYDSLDPYIQRSFKISFTDYIDQLLVPYWNRDGRHVPREELVNEADLRGIGDYLATNPNIAVFTNADDPILSADEVAFLRSTFGARARIQPHGGHMGNLAFRDTVHAIQEFFSP</sequence>
<keyword evidence="2" id="KW-0378">Hydrolase</keyword>
<proteinExistence type="predicted"/>
<dbReference type="PANTHER" id="PTHR30035">
    <property type="entry name" value="LIPOPROTEIN VACJ-RELATED"/>
    <property type="match status" value="1"/>
</dbReference>
<protein>
    <submittedName>
        <fullName evidence="2">Alpha/beta hydrolase</fullName>
    </submittedName>
</protein>
<feature type="signal peptide" evidence="1">
    <location>
        <begin position="1"/>
        <end position="21"/>
    </location>
</feature>
<dbReference type="PANTHER" id="PTHR30035:SF1">
    <property type="entry name" value="AB HYDROLASE-1 DOMAIN-CONTAINING PROTEIN"/>
    <property type="match status" value="1"/>
</dbReference>
<organism evidence="2 3">
    <name type="scientific">Salinisphaera aquimarina</name>
    <dbReference type="NCBI Taxonomy" id="2094031"/>
    <lineage>
        <taxon>Bacteria</taxon>
        <taxon>Pseudomonadati</taxon>
        <taxon>Pseudomonadota</taxon>
        <taxon>Gammaproteobacteria</taxon>
        <taxon>Salinisphaerales</taxon>
        <taxon>Salinisphaeraceae</taxon>
        <taxon>Salinisphaera</taxon>
    </lineage>
</organism>
<dbReference type="InterPro" id="IPR029058">
    <property type="entry name" value="AB_hydrolase_fold"/>
</dbReference>